<dbReference type="EMBL" id="ABEU02000001">
    <property type="protein sequence ID" value="PNR62188.1"/>
    <property type="molecule type" value="Genomic_DNA"/>
</dbReference>
<feature type="domain" description="Helicase C-terminal" evidence="5">
    <location>
        <begin position="585"/>
        <end position="739"/>
    </location>
</feature>
<dbReference type="Gramene" id="Pp3c1_13308V3.1">
    <property type="protein sequence ID" value="Pp3c1_13308V3.1"/>
    <property type="gene ID" value="Pp3c1_13308"/>
</dbReference>
<dbReference type="SMART" id="SM00487">
    <property type="entry name" value="DEXDc"/>
    <property type="match status" value="1"/>
</dbReference>
<feature type="domain" description="Helicase ATP-binding" evidence="4">
    <location>
        <begin position="256"/>
        <end position="420"/>
    </location>
</feature>
<gene>
    <name evidence="8" type="primary">LOC112288966</name>
    <name evidence="6" type="ORF">PHYPA_000612</name>
</gene>
<reference evidence="6 9" key="2">
    <citation type="journal article" date="2018" name="Plant J.">
        <title>The Physcomitrella patens chromosome-scale assembly reveals moss genome structure and evolution.</title>
        <authorList>
            <person name="Lang D."/>
            <person name="Ullrich K.K."/>
            <person name="Murat F."/>
            <person name="Fuchs J."/>
            <person name="Jenkins J."/>
            <person name="Haas F.B."/>
            <person name="Piednoel M."/>
            <person name="Gundlach H."/>
            <person name="Van Bel M."/>
            <person name="Meyberg R."/>
            <person name="Vives C."/>
            <person name="Morata J."/>
            <person name="Symeonidi A."/>
            <person name="Hiss M."/>
            <person name="Muchero W."/>
            <person name="Kamisugi Y."/>
            <person name="Saleh O."/>
            <person name="Blanc G."/>
            <person name="Decker E.L."/>
            <person name="van Gessel N."/>
            <person name="Grimwood J."/>
            <person name="Hayes R.D."/>
            <person name="Graham S.W."/>
            <person name="Gunter L.E."/>
            <person name="McDaniel S.F."/>
            <person name="Hoernstein S.N.W."/>
            <person name="Larsson A."/>
            <person name="Li F.W."/>
            <person name="Perroud P.F."/>
            <person name="Phillips J."/>
            <person name="Ranjan P."/>
            <person name="Rokshar D.S."/>
            <person name="Rothfels C.J."/>
            <person name="Schneider L."/>
            <person name="Shu S."/>
            <person name="Stevenson D.W."/>
            <person name="Thummler F."/>
            <person name="Tillich M."/>
            <person name="Villarreal Aguilar J.C."/>
            <person name="Widiez T."/>
            <person name="Wong G.K."/>
            <person name="Wymore A."/>
            <person name="Zhang Y."/>
            <person name="Zimmer A.D."/>
            <person name="Quatrano R.S."/>
            <person name="Mayer K.F.X."/>
            <person name="Goodstein D."/>
            <person name="Casacuberta J.M."/>
            <person name="Vandepoele K."/>
            <person name="Reski R."/>
            <person name="Cuming A.C."/>
            <person name="Tuskan G.A."/>
            <person name="Maumus F."/>
            <person name="Salse J."/>
            <person name="Schmutz J."/>
            <person name="Rensing S.A."/>
        </authorList>
    </citation>
    <scope>NUCLEOTIDE SEQUENCE [LARGE SCALE GENOMIC DNA]</scope>
    <source>
        <strain evidence="7 9">cv. Gransden 2004</strain>
    </source>
</reference>
<dbReference type="PROSITE" id="PS51194">
    <property type="entry name" value="HELICASE_CTER"/>
    <property type="match status" value="1"/>
</dbReference>
<evidence type="ECO:0000313" key="9">
    <source>
        <dbReference type="Proteomes" id="UP000006727"/>
    </source>
</evidence>
<feature type="compositionally biased region" description="Polar residues" evidence="3">
    <location>
        <begin position="1229"/>
        <end position="1240"/>
    </location>
</feature>
<evidence type="ECO:0008006" key="10">
    <source>
        <dbReference type="Google" id="ProtNLM"/>
    </source>
</evidence>
<dbReference type="Pfam" id="PF00271">
    <property type="entry name" value="Helicase_C"/>
    <property type="match status" value="1"/>
</dbReference>
<dbReference type="EnsemblPlants" id="Pp3c1_13308V3.1">
    <property type="protein sequence ID" value="Pp3c1_13308V3.1"/>
    <property type="gene ID" value="Pp3c1_13308"/>
</dbReference>
<dbReference type="PANTHER" id="PTHR45766:SF5">
    <property type="entry name" value="SNF2 DOMAIN-CONTAINING PROTEIN _ HELICASE DOMAIN-CONTAINING PROTEIN _ HNH ENDONUCLEASE DOMAIN-CONTAINING PROTEIN"/>
    <property type="match status" value="1"/>
</dbReference>
<dbReference type="GO" id="GO:0006281">
    <property type="term" value="P:DNA repair"/>
    <property type="evidence" value="ECO:0000318"/>
    <property type="project" value="GO_Central"/>
</dbReference>
<dbReference type="InterPro" id="IPR002711">
    <property type="entry name" value="HNH"/>
</dbReference>
<dbReference type="GO" id="GO:0004520">
    <property type="term" value="F:DNA endonuclease activity"/>
    <property type="evidence" value="ECO:0000318"/>
    <property type="project" value="GO_Central"/>
</dbReference>
<dbReference type="FunFam" id="3.40.50.10810:FF:000065">
    <property type="entry name" value="SNF2 DNA repair protein, putative"/>
    <property type="match status" value="1"/>
</dbReference>
<evidence type="ECO:0000256" key="3">
    <source>
        <dbReference type="SAM" id="MobiDB-lite"/>
    </source>
</evidence>
<dbReference type="RefSeq" id="XP_024389538.1">
    <property type="nucleotide sequence ID" value="XM_024533770.2"/>
</dbReference>
<dbReference type="InterPro" id="IPR003615">
    <property type="entry name" value="HNH_nuc"/>
</dbReference>
<protein>
    <recommendedName>
        <fullName evidence="10">SNF2 family DNA-dependent ATPase</fullName>
    </recommendedName>
</protein>
<dbReference type="EnsemblPlants" id="Pp3c1_13308V3.5">
    <property type="protein sequence ID" value="Pp3c1_13308V3.5"/>
    <property type="gene ID" value="Pp3c1_13308"/>
</dbReference>
<dbReference type="EnsemblPlants" id="Pp3c1_13308V3.4">
    <property type="protein sequence ID" value="Pp3c1_13308V3.4"/>
    <property type="gene ID" value="Pp3c1_13308"/>
</dbReference>
<dbReference type="EnsemblPlants" id="Pp3c1_13300V3.1">
    <property type="protein sequence ID" value="Pp3c1_13300V3.1"/>
    <property type="gene ID" value="Pp3c1_13300"/>
</dbReference>
<evidence type="ECO:0000259" key="4">
    <source>
        <dbReference type="PROSITE" id="PS51192"/>
    </source>
</evidence>
<dbReference type="InterPro" id="IPR000330">
    <property type="entry name" value="SNF2_N"/>
</dbReference>
<evidence type="ECO:0000313" key="6">
    <source>
        <dbReference type="EMBL" id="PNR62188.1"/>
    </source>
</evidence>
<dbReference type="CDD" id="cd18010">
    <property type="entry name" value="DEXHc_HARP_SMARCAL1"/>
    <property type="match status" value="1"/>
</dbReference>
<dbReference type="OrthoDB" id="2801544at2759"/>
<dbReference type="SMART" id="SM00507">
    <property type="entry name" value="HNHc"/>
    <property type="match status" value="1"/>
</dbReference>
<name>A0A2K1L812_PHYPA</name>
<dbReference type="GeneID" id="112288966"/>
<dbReference type="GO" id="GO:0031297">
    <property type="term" value="P:replication fork processing"/>
    <property type="evidence" value="ECO:0000318"/>
    <property type="project" value="GO_Central"/>
</dbReference>
<dbReference type="FunCoup" id="A0A2K1L812">
    <property type="interactions" value="1305"/>
</dbReference>
<feature type="region of interest" description="Disordered" evidence="3">
    <location>
        <begin position="1303"/>
        <end position="1361"/>
    </location>
</feature>
<dbReference type="PROSITE" id="PS00690">
    <property type="entry name" value="DEAH_ATP_HELICASE"/>
    <property type="match status" value="1"/>
</dbReference>
<dbReference type="InterPro" id="IPR014001">
    <property type="entry name" value="Helicase_ATP-bd"/>
</dbReference>
<dbReference type="InterPro" id="IPR001650">
    <property type="entry name" value="Helicase_C-like"/>
</dbReference>
<evidence type="ECO:0000313" key="8">
    <source>
        <dbReference type="EnsemblPlants" id="Pp3c1_13308V3.1"/>
    </source>
</evidence>
<dbReference type="InterPro" id="IPR027417">
    <property type="entry name" value="P-loop_NTPase"/>
</dbReference>
<dbReference type="EnsemblPlants" id="Pp3c1_13308V3.6">
    <property type="protein sequence ID" value="Pp3c1_13308V3.6"/>
    <property type="gene ID" value="Pp3c1_13308"/>
</dbReference>
<dbReference type="RefSeq" id="XP_024389556.1">
    <property type="nucleotide sequence ID" value="XM_024533788.2"/>
</dbReference>
<dbReference type="KEGG" id="ppp:112288966"/>
<dbReference type="InterPro" id="IPR049730">
    <property type="entry name" value="SNF2/RAD54-like_C"/>
</dbReference>
<proteinExistence type="predicted"/>
<dbReference type="SMART" id="SM00490">
    <property type="entry name" value="HELICc"/>
    <property type="match status" value="1"/>
</dbReference>
<dbReference type="GO" id="GO:0016787">
    <property type="term" value="F:hydrolase activity"/>
    <property type="evidence" value="ECO:0007669"/>
    <property type="project" value="UniProtKB-KW"/>
</dbReference>
<dbReference type="STRING" id="3218.A0A2K1L812"/>
<dbReference type="GO" id="GO:0008270">
    <property type="term" value="F:zinc ion binding"/>
    <property type="evidence" value="ECO:0007669"/>
    <property type="project" value="InterPro"/>
</dbReference>
<dbReference type="GO" id="GO:0003676">
    <property type="term" value="F:nucleic acid binding"/>
    <property type="evidence" value="ECO:0007669"/>
    <property type="project" value="InterPro"/>
</dbReference>
<evidence type="ECO:0000256" key="1">
    <source>
        <dbReference type="ARBA" id="ARBA00004123"/>
    </source>
</evidence>
<dbReference type="Gene3D" id="3.40.50.10810">
    <property type="entry name" value="Tandem AAA-ATPase domain"/>
    <property type="match status" value="1"/>
</dbReference>
<dbReference type="SUPFAM" id="SSF52540">
    <property type="entry name" value="P-loop containing nucleoside triphosphate hydrolases"/>
    <property type="match status" value="2"/>
</dbReference>
<dbReference type="EnsemblPlants" id="Pp3c1_13308V3.2">
    <property type="protein sequence ID" value="Pp3c1_13308V3.2"/>
    <property type="gene ID" value="Pp3c1_13308"/>
</dbReference>
<feature type="compositionally biased region" description="Polar residues" evidence="3">
    <location>
        <begin position="1316"/>
        <end position="1330"/>
    </location>
</feature>
<dbReference type="InterPro" id="IPR002464">
    <property type="entry name" value="DNA/RNA_helicase_DEAH_CS"/>
</dbReference>
<dbReference type="EnsemblPlants" id="Pp3c1_13308V3.3">
    <property type="protein sequence ID" value="Pp3c1_13308V3.3"/>
    <property type="gene ID" value="Pp3c1_13308"/>
</dbReference>
<reference evidence="6 9" key="1">
    <citation type="journal article" date="2008" name="Science">
        <title>The Physcomitrella genome reveals evolutionary insights into the conquest of land by plants.</title>
        <authorList>
            <person name="Rensing S."/>
            <person name="Lang D."/>
            <person name="Zimmer A."/>
            <person name="Terry A."/>
            <person name="Salamov A."/>
            <person name="Shapiro H."/>
            <person name="Nishiyama T."/>
            <person name="Perroud P.-F."/>
            <person name="Lindquist E."/>
            <person name="Kamisugi Y."/>
            <person name="Tanahashi T."/>
            <person name="Sakakibara K."/>
            <person name="Fujita T."/>
            <person name="Oishi K."/>
            <person name="Shin-I T."/>
            <person name="Kuroki Y."/>
            <person name="Toyoda A."/>
            <person name="Suzuki Y."/>
            <person name="Hashimoto A."/>
            <person name="Yamaguchi K."/>
            <person name="Sugano A."/>
            <person name="Kohara Y."/>
            <person name="Fujiyama A."/>
            <person name="Anterola A."/>
            <person name="Aoki S."/>
            <person name="Ashton N."/>
            <person name="Barbazuk W.B."/>
            <person name="Barker E."/>
            <person name="Bennetzen J."/>
            <person name="Bezanilla M."/>
            <person name="Blankenship R."/>
            <person name="Cho S.H."/>
            <person name="Dutcher S."/>
            <person name="Estelle M."/>
            <person name="Fawcett J.A."/>
            <person name="Gundlach H."/>
            <person name="Hanada K."/>
            <person name="Heyl A."/>
            <person name="Hicks K.A."/>
            <person name="Hugh J."/>
            <person name="Lohr M."/>
            <person name="Mayer K."/>
            <person name="Melkozernov A."/>
            <person name="Murata T."/>
            <person name="Nelson D."/>
            <person name="Pils B."/>
            <person name="Prigge M."/>
            <person name="Reiss B."/>
            <person name="Renner T."/>
            <person name="Rombauts S."/>
            <person name="Rushton P."/>
            <person name="Sanderfoot A."/>
            <person name="Schween G."/>
            <person name="Shiu S.-H."/>
            <person name="Stueber K."/>
            <person name="Theodoulou F.L."/>
            <person name="Tu H."/>
            <person name="Van de Peer Y."/>
            <person name="Verrier P.J."/>
            <person name="Waters E."/>
            <person name="Wood A."/>
            <person name="Yang L."/>
            <person name="Cove D."/>
            <person name="Cuming A."/>
            <person name="Hasebe M."/>
            <person name="Lucas S."/>
            <person name="Mishler D.B."/>
            <person name="Reski R."/>
            <person name="Grigoriev I."/>
            <person name="Quatrano R.S."/>
            <person name="Boore J.L."/>
        </authorList>
    </citation>
    <scope>NUCLEOTIDE SEQUENCE [LARGE SCALE GENOMIC DNA]</scope>
    <source>
        <strain evidence="7 9">cv. Gransden 2004</strain>
    </source>
</reference>
<organism evidence="6">
    <name type="scientific">Physcomitrium patens</name>
    <name type="common">Spreading-leaved earth moss</name>
    <name type="synonym">Physcomitrella patens</name>
    <dbReference type="NCBI Taxonomy" id="3218"/>
    <lineage>
        <taxon>Eukaryota</taxon>
        <taxon>Viridiplantae</taxon>
        <taxon>Streptophyta</taxon>
        <taxon>Embryophyta</taxon>
        <taxon>Bryophyta</taxon>
        <taxon>Bryophytina</taxon>
        <taxon>Bryopsida</taxon>
        <taxon>Funariidae</taxon>
        <taxon>Funariales</taxon>
        <taxon>Funariaceae</taxon>
        <taxon>Physcomitrium</taxon>
    </lineage>
</organism>
<reference evidence="7" key="3">
    <citation type="submission" date="2020-12" db="UniProtKB">
        <authorList>
            <consortium name="EnsemblPlants"/>
        </authorList>
    </citation>
    <scope>IDENTIFICATION</scope>
</reference>
<feature type="region of interest" description="Disordered" evidence="3">
    <location>
        <begin position="1215"/>
        <end position="1241"/>
    </location>
</feature>
<dbReference type="Gramene" id="Pp3c1_13308V3.4">
    <property type="protein sequence ID" value="Pp3c1_13308V3.4"/>
    <property type="gene ID" value="Pp3c1_13308"/>
</dbReference>
<feature type="region of interest" description="Disordered" evidence="3">
    <location>
        <begin position="535"/>
        <end position="559"/>
    </location>
</feature>
<dbReference type="Gramene" id="Pp3c1_13308V3.3">
    <property type="protein sequence ID" value="Pp3c1_13308V3.3"/>
    <property type="gene ID" value="Pp3c1_13308"/>
</dbReference>
<dbReference type="InterPro" id="IPR038718">
    <property type="entry name" value="SNF2-like_sf"/>
</dbReference>
<dbReference type="GO" id="GO:0005524">
    <property type="term" value="F:ATP binding"/>
    <property type="evidence" value="ECO:0007669"/>
    <property type="project" value="InterPro"/>
</dbReference>
<dbReference type="PANTHER" id="PTHR45766">
    <property type="entry name" value="DNA ANNEALING HELICASE AND ENDONUCLEASE ZRANB3 FAMILY MEMBER"/>
    <property type="match status" value="1"/>
</dbReference>
<accession>A0A2K1L812</accession>
<keyword evidence="9" id="KW-1185">Reference proteome</keyword>
<dbReference type="Gene3D" id="3.40.50.300">
    <property type="entry name" value="P-loop containing nucleotide triphosphate hydrolases"/>
    <property type="match status" value="1"/>
</dbReference>
<feature type="compositionally biased region" description="Polar residues" evidence="3">
    <location>
        <begin position="1339"/>
        <end position="1361"/>
    </location>
</feature>
<dbReference type="Gramene" id="Pp3c1_13308V3.2">
    <property type="protein sequence ID" value="Pp3c1_13308V3.2"/>
    <property type="gene ID" value="Pp3c1_13308"/>
</dbReference>
<dbReference type="Gramene" id="Pp3c1_13300V3.1">
    <property type="protein sequence ID" value="Pp3c1_13300V3.1"/>
    <property type="gene ID" value="Pp3c1_13300"/>
</dbReference>
<keyword evidence="2" id="KW-0378">Hydrolase</keyword>
<dbReference type="GO" id="GO:0043596">
    <property type="term" value="C:nuclear replication fork"/>
    <property type="evidence" value="ECO:0000318"/>
    <property type="project" value="GO_Central"/>
</dbReference>
<evidence type="ECO:0000256" key="2">
    <source>
        <dbReference type="ARBA" id="ARBA00022801"/>
    </source>
</evidence>
<dbReference type="Proteomes" id="UP000006727">
    <property type="component" value="Chromosome 1"/>
</dbReference>
<dbReference type="PaxDb" id="3218-PP1S86_142V6.1"/>
<evidence type="ECO:0000259" key="5">
    <source>
        <dbReference type="PROSITE" id="PS51194"/>
    </source>
</evidence>
<sequence>MGMSEEQKRRMEANRCAALTRRNCKLQCPVAVESSTSVHLPLQQLPLSPHLDVNAKNRIVLMDSRPHHHQEIPPFNMKVESRKLSDLSGSVNDLSNLHVVKYSVGPSVPNAVDNLQHLNGCGISGQSGAKMKVALEISAPDRFFLMVKSGFADQGFLESISSVVSCENLEPSAKWPVYKLKDYDKVTEALKGLSNVEYDQIPWSTRMVLEKFPRAAESGVLGVPNHITDSEVEQLLLKLPPNLSKTLLPFQKEGVKFGLQRGGRCLFADEMGVGKTIQAIAMASCYKEEGSLLVICPASLRLVWADELERWLPYLSPVDVHLVFGRKNNLTENMELPKVVVTSFNMLTRLRESMLSRKWGMVIVDEAHNIRCTSRKVECDETMAVLEVVQYVKRVVLLTGTPSLSRPFDIFNQINCLWPNLLGKNKYEFARNYCDRQWSPCGHSNFKDYSRGSRLTELNVLLKQTVMIRRLKEDVMMQLPPKRRQLICLQLAPSDVKEAKAFTAANARERISVQLGEEACKCGFTRKGFCDCEDENEDESHADSEEGENPLASKTSARSLTEQEVGVAKLRGFQEWLLNNSIFADRESQDEATREKIIIFAHHLKVLDTIQTFVQSKGVEYVRIDGSTLPQDRLKNVNRFRSQREVKVAIVGLQAGGVGLDFSAAQSVVFVELPKSASEMLQAEDRAHRRGQKNSVNIYIFVAKGTADDRHWQSLSRSLERVSTMTNGAETTLEIDCVVDTDDTYRQTRMLSSNGDNHFVGVDINDQFSEESCMTSEITNVEAQASVKELCKSLTSVDSLTREHELQSNVPEFKDMTDELGFDACVEFPATSLMFEVSSNTGRVHLFRRSSDGHSRPTSLQANFKPEDLALFAENGICERGALPAWLIFSASHREAAILFLDEYNRLRPVLRNRLRGRPLSLPLETELKSYKDKDHYVAGGIMKGGSKRRWTPKEEVGAKIPAGATWRTVSFHRRNGLKETKIEQAWSAEDVPLCKYCQNPCKGKRSMLPELFEDLFCQTTCLNEYSNKTSRRRIREELFDLEGGVCVKCGLDCHALVERIRPLPVELRQAYVMEKASQFTKHKRMLQKLVKEPIEGNAWHADHIIAVADGGGECTLENFQTLCIACHAEVTADQRRHRAAESLKTKLGLQKTMKKLKERSERVKRMRPFYTDLSLDSSDSDNDQDLLGINVAGSAYSTSRDSGIAEIPTAFASKAQLHPPDTEGEELCNTSRSSSQPQGITEVKKEYILLPASVKGHPIPDDLMISPNVGSITTEALVEHSFKSTLKPLVIKGRGPTDKVKKSPYFPILDDHKPSNNARSSSQVENLQPSACCKPGKGTSNERGILTPATNGTPDFSVTKKPTFSLRDLNKYLL</sequence>
<dbReference type="CDD" id="cd00085">
    <property type="entry name" value="HNHc"/>
    <property type="match status" value="1"/>
</dbReference>
<comment type="subcellular location">
    <subcellularLocation>
        <location evidence="1">Nucleus</location>
    </subcellularLocation>
</comment>
<dbReference type="Pfam" id="PF00176">
    <property type="entry name" value="SNF2-rel_dom"/>
    <property type="match status" value="1"/>
</dbReference>
<dbReference type="Gramene" id="Pp3c1_13308V3.5">
    <property type="protein sequence ID" value="Pp3c1_13308V3.5"/>
    <property type="gene ID" value="Pp3c1_13308"/>
</dbReference>
<dbReference type="CDD" id="cd18793">
    <property type="entry name" value="SF2_C_SNF"/>
    <property type="match status" value="1"/>
</dbReference>
<evidence type="ECO:0000313" key="7">
    <source>
        <dbReference type="EnsemblPlants" id="Pp3c1_13300V3.1"/>
    </source>
</evidence>
<dbReference type="PROSITE" id="PS51192">
    <property type="entry name" value="HELICASE_ATP_BIND_1"/>
    <property type="match status" value="1"/>
</dbReference>
<dbReference type="Gramene" id="Pp3c1_13308V3.6">
    <property type="protein sequence ID" value="Pp3c1_13308V3.6"/>
    <property type="gene ID" value="Pp3c1_13308"/>
</dbReference>
<dbReference type="Pfam" id="PF01844">
    <property type="entry name" value="HNH"/>
    <property type="match status" value="1"/>
</dbReference>
<dbReference type="Gene3D" id="1.10.30.50">
    <property type="match status" value="1"/>
</dbReference>